<dbReference type="InterPro" id="IPR050638">
    <property type="entry name" value="AA-Vitamin_Transporters"/>
</dbReference>
<feature type="transmembrane region" description="Helical" evidence="6">
    <location>
        <begin position="56"/>
        <end position="75"/>
    </location>
</feature>
<dbReference type="InterPro" id="IPR000620">
    <property type="entry name" value="EamA_dom"/>
</dbReference>
<dbReference type="PANTHER" id="PTHR32322:SF9">
    <property type="entry name" value="AMINO-ACID METABOLITE EFFLUX PUMP-RELATED"/>
    <property type="match status" value="1"/>
</dbReference>
<feature type="transmembrane region" description="Helical" evidence="6">
    <location>
        <begin position="114"/>
        <end position="136"/>
    </location>
</feature>
<reference evidence="8 9" key="1">
    <citation type="submission" date="2014-07" db="EMBL/GenBank/DDBJ databases">
        <title>Expanding our view of genomic diversity in Candidatus Accumulibacter clades.</title>
        <authorList>
            <person name="Skennerton C.T."/>
            <person name="Barr J.J."/>
            <person name="Slater F.R."/>
            <person name="Bond P.L."/>
            <person name="Tyson G.W."/>
        </authorList>
    </citation>
    <scope>NUCLEOTIDE SEQUENCE [LARGE SCALE GENOMIC DNA]</scope>
    <source>
        <strain evidence="9">SK-01</strain>
    </source>
</reference>
<organism evidence="8 9">
    <name type="scientific">Candidatus Accumulibacter vicinus</name>
    <dbReference type="NCBI Taxonomy" id="2954382"/>
    <lineage>
        <taxon>Bacteria</taxon>
        <taxon>Pseudomonadati</taxon>
        <taxon>Pseudomonadota</taxon>
        <taxon>Betaproteobacteria</taxon>
        <taxon>Candidatus Accumulibacter</taxon>
    </lineage>
</organism>
<feature type="domain" description="EamA" evidence="7">
    <location>
        <begin position="33"/>
        <end position="159"/>
    </location>
</feature>
<evidence type="ECO:0000256" key="6">
    <source>
        <dbReference type="SAM" id="Phobius"/>
    </source>
</evidence>
<dbReference type="SUPFAM" id="SSF103481">
    <property type="entry name" value="Multidrug resistance efflux transporter EmrE"/>
    <property type="match status" value="2"/>
</dbReference>
<accession>A0A084Y130</accession>
<dbReference type="Proteomes" id="UP000019812">
    <property type="component" value="Unassembled WGS sequence"/>
</dbReference>
<dbReference type="STRING" id="1457154.CAPSK01_002278"/>
<feature type="transmembrane region" description="Helical" evidence="6">
    <location>
        <begin position="263"/>
        <end position="282"/>
    </location>
</feature>
<feature type="domain" description="EamA" evidence="7">
    <location>
        <begin position="173"/>
        <end position="305"/>
    </location>
</feature>
<feature type="transmembrane region" description="Helical" evidence="6">
    <location>
        <begin position="29"/>
        <end position="50"/>
    </location>
</feature>
<feature type="transmembrane region" description="Helical" evidence="6">
    <location>
        <begin position="288"/>
        <end position="308"/>
    </location>
</feature>
<feature type="transmembrane region" description="Helical" evidence="6">
    <location>
        <begin position="230"/>
        <end position="251"/>
    </location>
</feature>
<evidence type="ECO:0000256" key="2">
    <source>
        <dbReference type="ARBA" id="ARBA00022692"/>
    </source>
</evidence>
<feature type="transmembrane region" description="Helical" evidence="6">
    <location>
        <begin position="87"/>
        <end position="108"/>
    </location>
</feature>
<feature type="transmembrane region" description="Helical" evidence="6">
    <location>
        <begin position="145"/>
        <end position="163"/>
    </location>
</feature>
<proteinExistence type="predicted"/>
<evidence type="ECO:0000256" key="4">
    <source>
        <dbReference type="ARBA" id="ARBA00023136"/>
    </source>
</evidence>
<keyword evidence="3 6" id="KW-1133">Transmembrane helix</keyword>
<gene>
    <name evidence="8" type="ORF">CAPSK01_002278</name>
</gene>
<evidence type="ECO:0000313" key="9">
    <source>
        <dbReference type="Proteomes" id="UP000019812"/>
    </source>
</evidence>
<evidence type="ECO:0000259" key="7">
    <source>
        <dbReference type="Pfam" id="PF00892"/>
    </source>
</evidence>
<dbReference type="GO" id="GO:0016020">
    <property type="term" value="C:membrane"/>
    <property type="evidence" value="ECO:0007669"/>
    <property type="project" value="UniProtKB-SubCell"/>
</dbReference>
<comment type="subcellular location">
    <subcellularLocation>
        <location evidence="1">Membrane</location>
        <topology evidence="1">Multi-pass membrane protein</topology>
    </subcellularLocation>
</comment>
<protein>
    <submittedName>
        <fullName evidence="8">Putative DMT superfamily transporter inner membrane protein</fullName>
    </submittedName>
</protein>
<evidence type="ECO:0000256" key="5">
    <source>
        <dbReference type="SAM" id="MobiDB-lite"/>
    </source>
</evidence>
<keyword evidence="4 6" id="KW-0472">Membrane</keyword>
<dbReference type="InterPro" id="IPR037185">
    <property type="entry name" value="EmrE-like"/>
</dbReference>
<dbReference type="EMBL" id="JDSS02000021">
    <property type="protein sequence ID" value="KFB68424.1"/>
    <property type="molecule type" value="Genomic_DNA"/>
</dbReference>
<evidence type="ECO:0000313" key="8">
    <source>
        <dbReference type="EMBL" id="KFB68424.1"/>
    </source>
</evidence>
<dbReference type="Pfam" id="PF00892">
    <property type="entry name" value="EamA"/>
    <property type="match status" value="2"/>
</dbReference>
<dbReference type="PANTHER" id="PTHR32322">
    <property type="entry name" value="INNER MEMBRANE TRANSPORTER"/>
    <property type="match status" value="1"/>
</dbReference>
<evidence type="ECO:0000256" key="1">
    <source>
        <dbReference type="ARBA" id="ARBA00004141"/>
    </source>
</evidence>
<comment type="caution">
    <text evidence="8">The sequence shown here is derived from an EMBL/GenBank/DDBJ whole genome shotgun (WGS) entry which is preliminary data.</text>
</comment>
<feature type="transmembrane region" description="Helical" evidence="6">
    <location>
        <begin position="198"/>
        <end position="224"/>
    </location>
</feature>
<dbReference type="Gene3D" id="1.10.3730.20">
    <property type="match status" value="1"/>
</dbReference>
<evidence type="ECO:0000256" key="3">
    <source>
        <dbReference type="ARBA" id="ARBA00022989"/>
    </source>
</evidence>
<sequence>MPLDRAADPPPLARRRGQRGEATLKTRDLGDFVLLAMLWGASFLFMRVGAPEFGPIALIGLRVAIAALCLWPLWLAGSDATSLRRHALPMATVGICNSALPFVLLAYASLSLTAGFTALINATVPLWAALVGMLWLRDRLTPRQWIGLLLGVIGMGVLTWGKVSFREGGSALAIMAGLLATLSYGFSSHFAKRTLVGVAPLAIATGSQTSAAIALAPLTLAFWPTATPSGYAWLALILLATFSTALAYILYFRLIAHLGGQRASTVTFLIPVFAAGWGGIFLGEVVTLPMLLGGAIILVGTALTLGIARTS</sequence>
<keyword evidence="2 6" id="KW-0812">Transmembrane</keyword>
<feature type="transmembrane region" description="Helical" evidence="6">
    <location>
        <begin position="169"/>
        <end position="186"/>
    </location>
</feature>
<feature type="region of interest" description="Disordered" evidence="5">
    <location>
        <begin position="1"/>
        <end position="20"/>
    </location>
</feature>
<dbReference type="AlphaFoldDB" id="A0A084Y130"/>
<name>A0A084Y130_9PROT</name>